<evidence type="ECO:0000313" key="2">
    <source>
        <dbReference type="EMBL" id="MDA0178518.1"/>
    </source>
</evidence>
<protein>
    <submittedName>
        <fullName evidence="2">Uncharacterized protein</fullName>
    </submittedName>
</protein>
<evidence type="ECO:0000256" key="1">
    <source>
        <dbReference type="SAM" id="SignalP"/>
    </source>
</evidence>
<keyword evidence="1" id="KW-0732">Signal</keyword>
<dbReference type="Proteomes" id="UP001149142">
    <property type="component" value="Unassembled WGS sequence"/>
</dbReference>
<accession>A0ABT4S370</accession>
<organism evidence="2 3">
    <name type="scientific">Mesoflavibacter profundi</name>
    <dbReference type="NCBI Taxonomy" id="2708110"/>
    <lineage>
        <taxon>Bacteria</taxon>
        <taxon>Pseudomonadati</taxon>
        <taxon>Bacteroidota</taxon>
        <taxon>Flavobacteriia</taxon>
        <taxon>Flavobacteriales</taxon>
        <taxon>Flavobacteriaceae</taxon>
        <taxon>Mesoflavibacter</taxon>
    </lineage>
</organism>
<evidence type="ECO:0000313" key="3">
    <source>
        <dbReference type="Proteomes" id="UP001149142"/>
    </source>
</evidence>
<dbReference type="RefSeq" id="WP_106687693.1">
    <property type="nucleotide sequence ID" value="NZ_CAXQEU010000157.1"/>
</dbReference>
<keyword evidence="3" id="KW-1185">Reference proteome</keyword>
<sequence length="524" mass="60126">MKKITVIILLLVTFIGNAQDVSMTKSAIFKDSKKSSSLKFSLEDDNGGLVTIRAFYGGMARKLKGYYIQHFDSNLKLLKETEFEVDKNTIKNAFIKDGKLHLIEYVFDKKADKISFNALSADLKTLKFNSKEILSLSEENQKKYFGFAVFPIIISNFSQYDSNHAGEVVMSSGNNYFVINFDINNKDQETHKVFVFNNNFEKVYEQTIQKNIKDKYFDYESIDIDDNDGTVYFLGKSFENESRRSKKDGKTNYHFELYKANANGQSSVSFKNPDKFISSLELIKSNNRVACVGFYGKKDEGRINGACLFNLDPESLSMQNKKFTPFSDEFLTDKYGNREGKKERKKKKGINNIDFKGVYMLANGDIIINAEEFYITTHTTMNGNGGMTTYTIYHFDDIMSLKMNKDGDLIWARNINKRQTGFATSSFTSIPVGDNSYFFINCSDNIKKLSADRIAFKQTKAKRSNLYMIKINNDGKFDFEKLIDDKDSKVYYKVNNGNVNLNDQTVILTGKRKKNTRILKLKIK</sequence>
<dbReference type="EMBL" id="JAPFGC010000002">
    <property type="protein sequence ID" value="MDA0178518.1"/>
    <property type="molecule type" value="Genomic_DNA"/>
</dbReference>
<gene>
    <name evidence="2" type="ORF">OOZ35_13530</name>
</gene>
<comment type="caution">
    <text evidence="2">The sequence shown here is derived from an EMBL/GenBank/DDBJ whole genome shotgun (WGS) entry which is preliminary data.</text>
</comment>
<feature type="chain" id="PRO_5047019552" evidence="1">
    <location>
        <begin position="19"/>
        <end position="524"/>
    </location>
</feature>
<reference evidence="2" key="1">
    <citation type="submission" date="2022-11" db="EMBL/GenBank/DDBJ databases">
        <title>Refractory cell wall polysaccharides provide important carbon source for microbial heterotrophs in the hadal ocean.</title>
        <authorList>
            <person name="Zhu X."/>
        </authorList>
    </citation>
    <scope>NUCLEOTIDE SEQUENCE</scope>
    <source>
        <strain evidence="2">MTRN7</strain>
    </source>
</reference>
<name>A0ABT4S370_9FLAO</name>
<proteinExistence type="predicted"/>
<feature type="signal peptide" evidence="1">
    <location>
        <begin position="1"/>
        <end position="18"/>
    </location>
</feature>